<evidence type="ECO:0000256" key="1">
    <source>
        <dbReference type="SAM" id="Phobius"/>
    </source>
</evidence>
<dbReference type="AlphaFoldDB" id="A0A3N4ITT0"/>
<sequence length="100" mass="11617">MVRIFTCEISSYLCTFYALLYTLLYMCSLIRRAHVLIFGTHMPSYSQLCENSHALACFAVARWPLLVVLHGKAWVSSLFPCSRWLDPFFFFFFSIVCLLA</sequence>
<evidence type="ECO:0000313" key="3">
    <source>
        <dbReference type="Proteomes" id="UP000276215"/>
    </source>
</evidence>
<accession>A0A3N4ITT0</accession>
<keyword evidence="3" id="KW-1185">Reference proteome</keyword>
<proteinExistence type="predicted"/>
<keyword evidence="1" id="KW-0812">Transmembrane</keyword>
<dbReference type="Proteomes" id="UP000276215">
    <property type="component" value="Unassembled WGS sequence"/>
</dbReference>
<gene>
    <name evidence="2" type="ORF">L873DRAFT_858689</name>
</gene>
<keyword evidence="1" id="KW-0472">Membrane</keyword>
<evidence type="ECO:0000313" key="2">
    <source>
        <dbReference type="EMBL" id="RPA88767.1"/>
    </source>
</evidence>
<name>A0A3N4ITT0_9PEZI</name>
<protein>
    <submittedName>
        <fullName evidence="2">Uncharacterized protein</fullName>
    </submittedName>
</protein>
<dbReference type="EMBL" id="ML120684">
    <property type="protein sequence ID" value="RPA88767.1"/>
    <property type="molecule type" value="Genomic_DNA"/>
</dbReference>
<reference evidence="2 3" key="1">
    <citation type="journal article" date="2018" name="Nat. Ecol. Evol.">
        <title>Pezizomycetes genomes reveal the molecular basis of ectomycorrhizal truffle lifestyle.</title>
        <authorList>
            <person name="Murat C."/>
            <person name="Payen T."/>
            <person name="Noel B."/>
            <person name="Kuo A."/>
            <person name="Morin E."/>
            <person name="Chen J."/>
            <person name="Kohler A."/>
            <person name="Krizsan K."/>
            <person name="Balestrini R."/>
            <person name="Da Silva C."/>
            <person name="Montanini B."/>
            <person name="Hainaut M."/>
            <person name="Levati E."/>
            <person name="Barry K.W."/>
            <person name="Belfiori B."/>
            <person name="Cichocki N."/>
            <person name="Clum A."/>
            <person name="Dockter R.B."/>
            <person name="Fauchery L."/>
            <person name="Guy J."/>
            <person name="Iotti M."/>
            <person name="Le Tacon F."/>
            <person name="Lindquist E.A."/>
            <person name="Lipzen A."/>
            <person name="Malagnac F."/>
            <person name="Mello A."/>
            <person name="Molinier V."/>
            <person name="Miyauchi S."/>
            <person name="Poulain J."/>
            <person name="Riccioni C."/>
            <person name="Rubini A."/>
            <person name="Sitrit Y."/>
            <person name="Splivallo R."/>
            <person name="Traeger S."/>
            <person name="Wang M."/>
            <person name="Zifcakova L."/>
            <person name="Wipf D."/>
            <person name="Zambonelli A."/>
            <person name="Paolocci F."/>
            <person name="Nowrousian M."/>
            <person name="Ottonello S."/>
            <person name="Baldrian P."/>
            <person name="Spatafora J.W."/>
            <person name="Henrissat B."/>
            <person name="Nagy L.G."/>
            <person name="Aury J.M."/>
            <person name="Wincker P."/>
            <person name="Grigoriev I.V."/>
            <person name="Bonfante P."/>
            <person name="Martin F.M."/>
        </authorList>
    </citation>
    <scope>NUCLEOTIDE SEQUENCE [LARGE SCALE GENOMIC DNA]</scope>
    <source>
        <strain evidence="2 3">120613-1</strain>
    </source>
</reference>
<organism evidence="2 3">
    <name type="scientific">Choiromyces venosus 120613-1</name>
    <dbReference type="NCBI Taxonomy" id="1336337"/>
    <lineage>
        <taxon>Eukaryota</taxon>
        <taxon>Fungi</taxon>
        <taxon>Dikarya</taxon>
        <taxon>Ascomycota</taxon>
        <taxon>Pezizomycotina</taxon>
        <taxon>Pezizomycetes</taxon>
        <taxon>Pezizales</taxon>
        <taxon>Tuberaceae</taxon>
        <taxon>Choiromyces</taxon>
    </lineage>
</organism>
<keyword evidence="1" id="KW-1133">Transmembrane helix</keyword>
<feature type="transmembrane region" description="Helical" evidence="1">
    <location>
        <begin position="12"/>
        <end position="31"/>
    </location>
</feature>